<dbReference type="AlphaFoldDB" id="A0A0F3KZL7"/>
<feature type="transmembrane region" description="Helical" evidence="2">
    <location>
        <begin position="74"/>
        <end position="93"/>
    </location>
</feature>
<reference evidence="3 4" key="1">
    <citation type="submission" date="2015-03" db="EMBL/GenBank/DDBJ databases">
        <title>Draft genome sequence of Luteibacter yeojuensis strain SU11.</title>
        <authorList>
            <person name="Sulaiman J."/>
            <person name="Priya K."/>
            <person name="Chan K.-G."/>
        </authorList>
    </citation>
    <scope>NUCLEOTIDE SEQUENCE [LARGE SCALE GENOMIC DNA]</scope>
    <source>
        <strain evidence="3 4">SU11</strain>
    </source>
</reference>
<name>A0A0F3KZL7_9GAMM</name>
<dbReference type="OrthoDB" id="5955772at2"/>
<feature type="region of interest" description="Disordered" evidence="1">
    <location>
        <begin position="121"/>
        <end position="141"/>
    </location>
</feature>
<evidence type="ECO:0000313" key="3">
    <source>
        <dbReference type="EMBL" id="KJV36417.1"/>
    </source>
</evidence>
<dbReference type="Proteomes" id="UP000033651">
    <property type="component" value="Unassembled WGS sequence"/>
</dbReference>
<keyword evidence="4" id="KW-1185">Reference proteome</keyword>
<comment type="caution">
    <text evidence="3">The sequence shown here is derived from an EMBL/GenBank/DDBJ whole genome shotgun (WGS) entry which is preliminary data.</text>
</comment>
<protein>
    <submittedName>
        <fullName evidence="3">Uncharacterized protein</fullName>
    </submittedName>
</protein>
<dbReference type="RefSeq" id="WP_045828391.1">
    <property type="nucleotide sequence ID" value="NZ_JZRB01000008.1"/>
</dbReference>
<keyword evidence="2" id="KW-0472">Membrane</keyword>
<proteinExistence type="predicted"/>
<keyword evidence="2" id="KW-0812">Transmembrane</keyword>
<evidence type="ECO:0000256" key="1">
    <source>
        <dbReference type="SAM" id="MobiDB-lite"/>
    </source>
</evidence>
<dbReference type="EMBL" id="JZRB01000008">
    <property type="protein sequence ID" value="KJV36417.1"/>
    <property type="molecule type" value="Genomic_DNA"/>
</dbReference>
<keyword evidence="2" id="KW-1133">Transmembrane helix</keyword>
<gene>
    <name evidence="3" type="ORF">VI08_04650</name>
</gene>
<evidence type="ECO:0000313" key="4">
    <source>
        <dbReference type="Proteomes" id="UP000033651"/>
    </source>
</evidence>
<organism evidence="3 4">
    <name type="scientific">Luteibacter yeojuensis</name>
    <dbReference type="NCBI Taxonomy" id="345309"/>
    <lineage>
        <taxon>Bacteria</taxon>
        <taxon>Pseudomonadati</taxon>
        <taxon>Pseudomonadota</taxon>
        <taxon>Gammaproteobacteria</taxon>
        <taxon>Lysobacterales</taxon>
        <taxon>Rhodanobacteraceae</taxon>
        <taxon>Luteibacter</taxon>
    </lineage>
</organism>
<dbReference type="PATRIC" id="fig|345309.4.peg.4008"/>
<sequence>MIFFRKSLATELTGRAERLAGAITHDRTREASGAVRQYAGHAGVVASRAATRASKQATRAAARAGKQLRSHPRGSIAVGAGLGVAAITAAWLLRRYQHKQHLASLEHDEHDPTRYRATNAAGDALDGTGEDNPVPGESGVY</sequence>
<evidence type="ECO:0000256" key="2">
    <source>
        <dbReference type="SAM" id="Phobius"/>
    </source>
</evidence>
<accession>A0A0F3KZL7</accession>